<keyword evidence="1" id="KW-0812">Transmembrane</keyword>
<organism evidence="3 4">
    <name type="scientific">Virgisporangium ochraceum</name>
    <dbReference type="NCBI Taxonomy" id="65505"/>
    <lineage>
        <taxon>Bacteria</taxon>
        <taxon>Bacillati</taxon>
        <taxon>Actinomycetota</taxon>
        <taxon>Actinomycetes</taxon>
        <taxon>Micromonosporales</taxon>
        <taxon>Micromonosporaceae</taxon>
        <taxon>Virgisporangium</taxon>
    </lineage>
</organism>
<feature type="transmembrane region" description="Helical" evidence="1">
    <location>
        <begin position="86"/>
        <end position="113"/>
    </location>
</feature>
<sequence>MKLRVLRHSTSRGQLFRLLLGALTGLACAAATVAAAGSGRHAAGLVAAAMLGWTLGWPIGPLFVGGADETLRPEYFALLPLPARRLAAGLLAVAAVGVPGAVTAVAVAAVPVLGARLGAGPFLVALPAAVLQFAFAVALGRAVTGGLGAVLRSRRGRDVGALLTILLITFGWTLLFPVLALADELAAGGATAVAATARALPTGWGVVAVEAADRGDWPLAAAALLGLGGLVGVLFLAWSALLARRLTGRAWRGTARAGATARPPRWRGPLGTPSGAVVVKELVTWTRDSGRTLVVLIPVMVVLANVVPRWVFENDVRVNPYAGLMLATVACFTAGNCLAADGGAVWQTLVTPGAARADLRGRQYAWLLVMSPPAVAMTVGFTAGAGDRLADAWPWALAALPAVLGAGSGLVVLQAVHVPYTVGDPRVVGPLVNSAKPTVVTFLVWAAVVPALAVAAAPAVAVAVAGRSLDASVVVWTGVPVGLATGVVLAWWLGRLAHRGLSARGPEVLAVAHR</sequence>
<keyword evidence="4" id="KW-1185">Reference proteome</keyword>
<feature type="transmembrane region" description="Helical" evidence="1">
    <location>
        <begin position="364"/>
        <end position="386"/>
    </location>
</feature>
<protein>
    <recommendedName>
        <fullName evidence="5">ABC-2 type transport system permease protein</fullName>
    </recommendedName>
</protein>
<feature type="transmembrane region" description="Helical" evidence="1">
    <location>
        <begin position="219"/>
        <end position="243"/>
    </location>
</feature>
<keyword evidence="1" id="KW-1133">Transmembrane helix</keyword>
<proteinExistence type="predicted"/>
<dbReference type="PROSITE" id="PS51257">
    <property type="entry name" value="PROKAR_LIPOPROTEIN"/>
    <property type="match status" value="1"/>
</dbReference>
<evidence type="ECO:0000313" key="4">
    <source>
        <dbReference type="Proteomes" id="UP000635606"/>
    </source>
</evidence>
<feature type="transmembrane region" description="Helical" evidence="1">
    <location>
        <begin position="473"/>
        <end position="494"/>
    </location>
</feature>
<feature type="transmembrane region" description="Helical" evidence="1">
    <location>
        <begin position="439"/>
        <end position="461"/>
    </location>
</feature>
<gene>
    <name evidence="3" type="ORF">Voc01_103780</name>
</gene>
<comment type="caution">
    <text evidence="3">The sequence shown here is derived from an EMBL/GenBank/DDBJ whole genome shotgun (WGS) entry which is preliminary data.</text>
</comment>
<name>A0A8J4EI84_9ACTN</name>
<feature type="transmembrane region" description="Helical" evidence="1">
    <location>
        <begin position="392"/>
        <end position="418"/>
    </location>
</feature>
<feature type="transmembrane region" description="Helical" evidence="1">
    <location>
        <begin position="159"/>
        <end position="182"/>
    </location>
</feature>
<evidence type="ECO:0000256" key="1">
    <source>
        <dbReference type="SAM" id="Phobius"/>
    </source>
</evidence>
<reference evidence="3" key="1">
    <citation type="submission" date="2021-01" db="EMBL/GenBank/DDBJ databases">
        <title>Whole genome shotgun sequence of Virgisporangium ochraceum NBRC 16418.</title>
        <authorList>
            <person name="Komaki H."/>
            <person name="Tamura T."/>
        </authorList>
    </citation>
    <scope>NUCLEOTIDE SEQUENCE</scope>
    <source>
        <strain evidence="3">NBRC 16418</strain>
    </source>
</reference>
<dbReference type="EMBL" id="BOPH01000159">
    <property type="protein sequence ID" value="GIJ75461.1"/>
    <property type="molecule type" value="Genomic_DNA"/>
</dbReference>
<feature type="transmembrane region" description="Helical" evidence="1">
    <location>
        <begin position="45"/>
        <end position="65"/>
    </location>
</feature>
<feature type="chain" id="PRO_5035223330" description="ABC-2 type transport system permease protein" evidence="2">
    <location>
        <begin position="30"/>
        <end position="514"/>
    </location>
</feature>
<evidence type="ECO:0008006" key="5">
    <source>
        <dbReference type="Google" id="ProtNLM"/>
    </source>
</evidence>
<dbReference type="AlphaFoldDB" id="A0A8J4EI84"/>
<keyword evidence="2" id="KW-0732">Signal</keyword>
<evidence type="ECO:0000256" key="2">
    <source>
        <dbReference type="SAM" id="SignalP"/>
    </source>
</evidence>
<feature type="transmembrane region" description="Helical" evidence="1">
    <location>
        <begin position="293"/>
        <end position="312"/>
    </location>
</feature>
<dbReference type="Proteomes" id="UP000635606">
    <property type="component" value="Unassembled WGS sequence"/>
</dbReference>
<keyword evidence="1" id="KW-0472">Membrane</keyword>
<evidence type="ECO:0000313" key="3">
    <source>
        <dbReference type="EMBL" id="GIJ75461.1"/>
    </source>
</evidence>
<accession>A0A8J4EI84</accession>
<feature type="signal peptide" evidence="2">
    <location>
        <begin position="1"/>
        <end position="29"/>
    </location>
</feature>
<feature type="transmembrane region" description="Helical" evidence="1">
    <location>
        <begin position="324"/>
        <end position="344"/>
    </location>
</feature>